<keyword evidence="1" id="KW-0472">Membrane</keyword>
<comment type="caution">
    <text evidence="2">The sequence shown here is derived from an EMBL/GenBank/DDBJ whole genome shotgun (WGS) entry which is preliminary data.</text>
</comment>
<feature type="transmembrane region" description="Helical" evidence="1">
    <location>
        <begin position="279"/>
        <end position="297"/>
    </location>
</feature>
<reference evidence="2 3" key="1">
    <citation type="submission" date="2023-10" db="EMBL/GenBank/DDBJ databases">
        <authorList>
            <person name="Maclean D."/>
            <person name="Macfadyen A."/>
        </authorList>
    </citation>
    <scope>NUCLEOTIDE SEQUENCE [LARGE SCALE GENOMIC DNA]</scope>
</reference>
<evidence type="ECO:0000256" key="1">
    <source>
        <dbReference type="SAM" id="Phobius"/>
    </source>
</evidence>
<organism evidence="2 3">
    <name type="scientific">Coccomyxa viridis</name>
    <dbReference type="NCBI Taxonomy" id="1274662"/>
    <lineage>
        <taxon>Eukaryota</taxon>
        <taxon>Viridiplantae</taxon>
        <taxon>Chlorophyta</taxon>
        <taxon>core chlorophytes</taxon>
        <taxon>Trebouxiophyceae</taxon>
        <taxon>Trebouxiophyceae incertae sedis</taxon>
        <taxon>Coccomyxaceae</taxon>
        <taxon>Coccomyxa</taxon>
    </lineage>
</organism>
<name>A0AAV1IEP4_9CHLO</name>
<protein>
    <submittedName>
        <fullName evidence="2">Uncharacterized protein</fullName>
    </submittedName>
</protein>
<accession>A0AAV1IEP4</accession>
<keyword evidence="1" id="KW-0812">Transmembrane</keyword>
<dbReference type="AlphaFoldDB" id="A0AAV1IEP4"/>
<dbReference type="InterPro" id="IPR021788">
    <property type="entry name" value="CPP1-like"/>
</dbReference>
<evidence type="ECO:0000313" key="3">
    <source>
        <dbReference type="Proteomes" id="UP001314263"/>
    </source>
</evidence>
<gene>
    <name evidence="2" type="ORF">CVIRNUC_008754</name>
</gene>
<dbReference type="EMBL" id="CAUYUE010000012">
    <property type="protein sequence ID" value="CAK0785544.1"/>
    <property type="molecule type" value="Genomic_DNA"/>
</dbReference>
<dbReference type="PANTHER" id="PTHR33372">
    <property type="match status" value="1"/>
</dbReference>
<keyword evidence="3" id="KW-1185">Reference proteome</keyword>
<evidence type="ECO:0000313" key="2">
    <source>
        <dbReference type="EMBL" id="CAK0785544.1"/>
    </source>
</evidence>
<feature type="transmembrane region" description="Helical" evidence="1">
    <location>
        <begin position="245"/>
        <end position="267"/>
    </location>
</feature>
<dbReference type="Proteomes" id="UP001314263">
    <property type="component" value="Unassembled WGS sequence"/>
</dbReference>
<sequence length="298" mass="32797">MYTASSPSCLGESFSASGGVRRLPFAREFSRLSVGESWIGRKPVSYRREWGLQHRSAASAGELSAADLPPEGNGGQGGGFDMSIDVFPRLHERDPYRRLGVGRDSSFEEVQDARNYLFDTYKAHERSRESIEMAFDTILQEKMKVRHKQGFKPPKRGRKTDLEGDAPRVGILAQIKDRLEPSVPSTTIVNDGSIFLMMGSWAAWQTSSADPSLPVGAAICFSIYKLFDKRKKRAPEGDVSGRSHIWGAVAVTVFGLMLGSLVSWALVKALPLPQGIRGDQAGLFIINIVLGLVCIFFK</sequence>
<keyword evidence="1" id="KW-1133">Transmembrane helix</keyword>
<dbReference type="PANTHER" id="PTHR33372:SF2">
    <property type="entry name" value="PROTEIN CHAPERONE-LIKE PROTEIN OF POR1, CHLOROPLASTIC"/>
    <property type="match status" value="1"/>
</dbReference>
<dbReference type="GO" id="GO:0031969">
    <property type="term" value="C:chloroplast membrane"/>
    <property type="evidence" value="ECO:0007669"/>
    <property type="project" value="TreeGrafter"/>
</dbReference>
<dbReference type="Pfam" id="PF11833">
    <property type="entry name" value="CPP1-like"/>
    <property type="match status" value="1"/>
</dbReference>
<feature type="transmembrane region" description="Helical" evidence="1">
    <location>
        <begin position="201"/>
        <end position="224"/>
    </location>
</feature>
<proteinExistence type="predicted"/>